<dbReference type="EMBL" id="SPSB01000002">
    <property type="protein sequence ID" value="TFV96176.1"/>
    <property type="molecule type" value="Genomic_DNA"/>
</dbReference>
<accession>A0A4Y9QY65</accession>
<evidence type="ECO:0000256" key="1">
    <source>
        <dbReference type="SAM" id="Phobius"/>
    </source>
</evidence>
<dbReference type="Proteomes" id="UP000297647">
    <property type="component" value="Unassembled WGS sequence"/>
</dbReference>
<evidence type="ECO:0000256" key="2">
    <source>
        <dbReference type="SAM" id="SignalP"/>
    </source>
</evidence>
<keyword evidence="1" id="KW-1133">Transmembrane helix</keyword>
<feature type="transmembrane region" description="Helical" evidence="1">
    <location>
        <begin position="249"/>
        <end position="267"/>
    </location>
</feature>
<comment type="caution">
    <text evidence="3">The sequence shown here is derived from an EMBL/GenBank/DDBJ whole genome shotgun (WGS) entry which is preliminary data.</text>
</comment>
<keyword evidence="1" id="KW-0812">Transmembrane</keyword>
<feature type="signal peptide" evidence="2">
    <location>
        <begin position="1"/>
        <end position="23"/>
    </location>
</feature>
<keyword evidence="1" id="KW-0472">Membrane</keyword>
<protein>
    <recommendedName>
        <fullName evidence="5">DUF5683 domain-containing protein</fullName>
    </recommendedName>
</protein>
<keyword evidence="4" id="KW-1185">Reference proteome</keyword>
<dbReference type="OrthoDB" id="836087at2"/>
<sequence>MENNFVKFFLTVFLTLCISISSAQNTQESRTYFPGNYSTQPIITFKEGFLNQTTYYLDGQKSSPAEVAALINSVQSEEFRFSAYQRKKNWGTAINLTGLAVSIGSVAYLFTNEITPANVRPWFWVTFGGGVVQGTGSILIRDADRRIRRSINDFNAYHYSGGADAFLSMDVMDGFLGPKINISEGPMQLETDQVLTRFQSNPEALQLYEQVLRREKVSTVANVVNSALGIGIFFLAVGFESQSSSQNDLLIPLTFTGVGLNIFSRFYERKTRNLTREALYKYNYQ</sequence>
<evidence type="ECO:0000313" key="3">
    <source>
        <dbReference type="EMBL" id="TFV96176.1"/>
    </source>
</evidence>
<gene>
    <name evidence="3" type="ORF">E4S40_08100</name>
</gene>
<evidence type="ECO:0000313" key="4">
    <source>
        <dbReference type="Proteomes" id="UP000297647"/>
    </source>
</evidence>
<feature type="transmembrane region" description="Helical" evidence="1">
    <location>
        <begin position="90"/>
        <end position="110"/>
    </location>
</feature>
<organism evidence="3 4">
    <name type="scientific">Algoriphagus kandeliae</name>
    <dbReference type="NCBI Taxonomy" id="2562278"/>
    <lineage>
        <taxon>Bacteria</taxon>
        <taxon>Pseudomonadati</taxon>
        <taxon>Bacteroidota</taxon>
        <taxon>Cytophagia</taxon>
        <taxon>Cytophagales</taxon>
        <taxon>Cyclobacteriaceae</taxon>
        <taxon>Algoriphagus</taxon>
    </lineage>
</organism>
<dbReference type="AlphaFoldDB" id="A0A4Y9QY65"/>
<name>A0A4Y9QY65_9BACT</name>
<feature type="transmembrane region" description="Helical" evidence="1">
    <location>
        <begin position="217"/>
        <end position="237"/>
    </location>
</feature>
<dbReference type="RefSeq" id="WP_135072841.1">
    <property type="nucleotide sequence ID" value="NZ_SPSB01000002.1"/>
</dbReference>
<feature type="transmembrane region" description="Helical" evidence="1">
    <location>
        <begin position="122"/>
        <end position="140"/>
    </location>
</feature>
<keyword evidence="2" id="KW-0732">Signal</keyword>
<evidence type="ECO:0008006" key="5">
    <source>
        <dbReference type="Google" id="ProtNLM"/>
    </source>
</evidence>
<feature type="chain" id="PRO_5021188289" description="DUF5683 domain-containing protein" evidence="2">
    <location>
        <begin position="24"/>
        <end position="285"/>
    </location>
</feature>
<reference evidence="3 4" key="1">
    <citation type="submission" date="2019-03" db="EMBL/GenBank/DDBJ databases">
        <title>Algoriphagus sp. nov, a new strain isolated from root system soil of mangrove plant Kandelia.</title>
        <authorList>
            <person name="Yin Q."/>
            <person name="Wang K."/>
            <person name="Song Z."/>
        </authorList>
    </citation>
    <scope>NUCLEOTIDE SEQUENCE [LARGE SCALE GENOMIC DNA]</scope>
    <source>
        <strain evidence="3 4">XY-J91</strain>
    </source>
</reference>
<proteinExistence type="predicted"/>